<dbReference type="FunFam" id="3.40.630.40:FF:000005">
    <property type="entry name" value="N-acetylmuramoyl-L-alanine amidase (AmiA)"/>
    <property type="match status" value="1"/>
</dbReference>
<sequence length="597" mass="64451">MRVRFSHFVLPVLMLMAPNATGASKRNEAEEAYQQARRSYYALKDDASRRKLRHHWLNVVHRFEAVASHYPKSDRAPDALFTAGDLLQELSRISFVEGDLQSAIADYSKLLEAHPKHRLADDAALALARIHVNRLDRPEAARKVLTESLATNPKGDQGKELKALLASLPTSKTTPARPTVKTLPPTGKGAQDTAVAEATPQDRSALVDAITKLAREPSPVLNTPVSPPGDAKDPAVVIKDAPTVADKALEAKDAAKDAHDTKAPESKGPEAVASSRGTSQPVKPEARAESPSVATKPAMDATAPRVESKPSEPEVVASKPPRAVAVSPMPEAPRPVTAPVDAQVAQARLKAVAKQSRNAELTLAEQLGLKVRRVVIDPGHGGHDSGAVGKEGTKEKEVSLAISKKVADGLREKGLEVVLTRDDDTFIRLEDRAKLANEAHGDLFISVHCNSAATHKLRGIETYTLNTSADRYSIRLAARENASSEKGISDLQFILADLATKANTEESSRLAKSVQHSLVTGLANKYDGIKDLGHKEALFYVLLGARMPAILVETSFLSHAEDEKRLASERYQDEVAKSIVLGVEEFLGDRRRVAKVD</sequence>
<dbReference type="CDD" id="cd02696">
    <property type="entry name" value="MurNAc-LAA"/>
    <property type="match status" value="1"/>
</dbReference>
<feature type="region of interest" description="Disordered" evidence="5">
    <location>
        <begin position="218"/>
        <end position="237"/>
    </location>
</feature>
<accession>A0A3A8NC85</accession>
<evidence type="ECO:0000313" key="9">
    <source>
        <dbReference type="Proteomes" id="UP000272888"/>
    </source>
</evidence>
<evidence type="ECO:0000256" key="4">
    <source>
        <dbReference type="PROSITE-ProRule" id="PRU00339"/>
    </source>
</evidence>
<keyword evidence="9" id="KW-1185">Reference proteome</keyword>
<dbReference type="SUPFAM" id="SSF53187">
    <property type="entry name" value="Zn-dependent exopeptidases"/>
    <property type="match status" value="1"/>
</dbReference>
<feature type="chain" id="PRO_5017372443" description="N-acetylmuramoyl-L-alanine amidase" evidence="6">
    <location>
        <begin position="23"/>
        <end position="597"/>
    </location>
</feature>
<keyword evidence="6" id="KW-0732">Signal</keyword>
<keyword evidence="3" id="KW-0378">Hydrolase</keyword>
<keyword evidence="4" id="KW-0802">TPR repeat</keyword>
<feature type="region of interest" description="Disordered" evidence="5">
    <location>
        <begin position="251"/>
        <end position="335"/>
    </location>
</feature>
<dbReference type="Proteomes" id="UP000272888">
    <property type="component" value="Unassembled WGS sequence"/>
</dbReference>
<dbReference type="EC" id="3.5.1.28" evidence="2"/>
<evidence type="ECO:0000256" key="2">
    <source>
        <dbReference type="ARBA" id="ARBA00011901"/>
    </source>
</evidence>
<comment type="caution">
    <text evidence="8">The sequence shown here is derived from an EMBL/GenBank/DDBJ whole genome shotgun (WGS) entry which is preliminary data.</text>
</comment>
<evidence type="ECO:0000256" key="3">
    <source>
        <dbReference type="ARBA" id="ARBA00022801"/>
    </source>
</evidence>
<dbReference type="GO" id="GO:0008745">
    <property type="term" value="F:N-acetylmuramoyl-L-alanine amidase activity"/>
    <property type="evidence" value="ECO:0007669"/>
    <property type="project" value="UniProtKB-EC"/>
</dbReference>
<organism evidence="8 9">
    <name type="scientific">Corallococcus llansteffanensis</name>
    <dbReference type="NCBI Taxonomy" id="2316731"/>
    <lineage>
        <taxon>Bacteria</taxon>
        <taxon>Pseudomonadati</taxon>
        <taxon>Myxococcota</taxon>
        <taxon>Myxococcia</taxon>
        <taxon>Myxococcales</taxon>
        <taxon>Cystobacterineae</taxon>
        <taxon>Myxococcaceae</taxon>
        <taxon>Corallococcus</taxon>
    </lineage>
</organism>
<dbReference type="Pfam" id="PF01520">
    <property type="entry name" value="Amidase_3"/>
    <property type="match status" value="1"/>
</dbReference>
<dbReference type="SMART" id="SM00646">
    <property type="entry name" value="Ami_3"/>
    <property type="match status" value="1"/>
</dbReference>
<feature type="repeat" description="TPR" evidence="4">
    <location>
        <begin position="84"/>
        <end position="117"/>
    </location>
</feature>
<evidence type="ECO:0000256" key="6">
    <source>
        <dbReference type="SAM" id="SignalP"/>
    </source>
</evidence>
<dbReference type="GO" id="GO:0030288">
    <property type="term" value="C:outer membrane-bounded periplasmic space"/>
    <property type="evidence" value="ECO:0007669"/>
    <property type="project" value="TreeGrafter"/>
</dbReference>
<gene>
    <name evidence="8" type="ORF">D7V93_41935</name>
</gene>
<dbReference type="AlphaFoldDB" id="A0A3A8NC85"/>
<dbReference type="PANTHER" id="PTHR30404:SF0">
    <property type="entry name" value="N-ACETYLMURAMOYL-L-ALANINE AMIDASE AMIC"/>
    <property type="match status" value="1"/>
</dbReference>
<dbReference type="RefSeq" id="WP_120648554.1">
    <property type="nucleotide sequence ID" value="NZ_RAWB01000906.1"/>
</dbReference>
<dbReference type="SUPFAM" id="SSF48452">
    <property type="entry name" value="TPR-like"/>
    <property type="match status" value="1"/>
</dbReference>
<dbReference type="InterPro" id="IPR002508">
    <property type="entry name" value="MurNAc-LAA_cat"/>
</dbReference>
<protein>
    <recommendedName>
        <fullName evidence="2">N-acetylmuramoyl-L-alanine amidase</fullName>
        <ecNumber evidence="2">3.5.1.28</ecNumber>
    </recommendedName>
</protein>
<dbReference type="Gene3D" id="3.40.630.40">
    <property type="entry name" value="Zn-dependent exopeptidases"/>
    <property type="match status" value="1"/>
</dbReference>
<feature type="domain" description="MurNAc-LAA" evidence="7">
    <location>
        <begin position="433"/>
        <end position="584"/>
    </location>
</feature>
<dbReference type="PANTHER" id="PTHR30404">
    <property type="entry name" value="N-ACETYLMURAMOYL-L-ALANINE AMIDASE"/>
    <property type="match status" value="1"/>
</dbReference>
<dbReference type="PROSITE" id="PS50005">
    <property type="entry name" value="TPR"/>
    <property type="match status" value="1"/>
</dbReference>
<evidence type="ECO:0000259" key="7">
    <source>
        <dbReference type="SMART" id="SM00646"/>
    </source>
</evidence>
<dbReference type="InterPro" id="IPR019734">
    <property type="entry name" value="TPR_rpt"/>
</dbReference>
<dbReference type="EMBL" id="RAWB01000906">
    <property type="protein sequence ID" value="RKH37582.1"/>
    <property type="molecule type" value="Genomic_DNA"/>
</dbReference>
<name>A0A3A8NC85_9BACT</name>
<feature type="signal peptide" evidence="6">
    <location>
        <begin position="1"/>
        <end position="22"/>
    </location>
</feature>
<evidence type="ECO:0000256" key="5">
    <source>
        <dbReference type="SAM" id="MobiDB-lite"/>
    </source>
</evidence>
<evidence type="ECO:0000313" key="8">
    <source>
        <dbReference type="EMBL" id="RKH37582.1"/>
    </source>
</evidence>
<feature type="region of interest" description="Disordered" evidence="5">
    <location>
        <begin position="171"/>
        <end position="200"/>
    </location>
</feature>
<evidence type="ECO:0000256" key="1">
    <source>
        <dbReference type="ARBA" id="ARBA00001561"/>
    </source>
</evidence>
<feature type="compositionally biased region" description="Basic and acidic residues" evidence="5">
    <location>
        <begin position="251"/>
        <end position="268"/>
    </location>
</feature>
<dbReference type="InterPro" id="IPR011990">
    <property type="entry name" value="TPR-like_helical_dom_sf"/>
</dbReference>
<proteinExistence type="predicted"/>
<dbReference type="InterPro" id="IPR050695">
    <property type="entry name" value="N-acetylmuramoyl_amidase_3"/>
</dbReference>
<dbReference type="Gene3D" id="1.25.40.10">
    <property type="entry name" value="Tetratricopeptide repeat domain"/>
    <property type="match status" value="1"/>
</dbReference>
<dbReference type="GO" id="GO:0009253">
    <property type="term" value="P:peptidoglycan catabolic process"/>
    <property type="evidence" value="ECO:0007669"/>
    <property type="project" value="InterPro"/>
</dbReference>
<reference evidence="9" key="1">
    <citation type="submission" date="2018-09" db="EMBL/GenBank/DDBJ databases">
        <authorList>
            <person name="Livingstone P.G."/>
            <person name="Whitworth D.E."/>
        </authorList>
    </citation>
    <scope>NUCLEOTIDE SEQUENCE [LARGE SCALE GENOMIC DNA]</scope>
    <source>
        <strain evidence="9">CA051B</strain>
    </source>
</reference>
<comment type="catalytic activity">
    <reaction evidence="1">
        <text>Hydrolyzes the link between N-acetylmuramoyl residues and L-amino acid residues in certain cell-wall glycopeptides.</text>
        <dbReference type="EC" id="3.5.1.28"/>
    </reaction>
</comment>
<dbReference type="Pfam" id="PF14559">
    <property type="entry name" value="TPR_19"/>
    <property type="match status" value="1"/>
</dbReference>